<dbReference type="InterPro" id="IPR044824">
    <property type="entry name" value="MAIN-like"/>
</dbReference>
<sequence length="82" mass="9657">MAGLYHLVRLNDHWFMLDEPLVSAFLERWCLETHIFHMSFGEYTITLQDVAYKLGLPIDNDYVSGCLTNFERYIEGGRPVWT</sequence>
<dbReference type="Pfam" id="PF10536">
    <property type="entry name" value="PMD"/>
    <property type="match status" value="1"/>
</dbReference>
<protein>
    <recommendedName>
        <fullName evidence="1">Aminotransferase-like plant mobile domain-containing protein</fullName>
    </recommendedName>
</protein>
<accession>A0A444XPV0</accession>
<reference evidence="2 3" key="1">
    <citation type="submission" date="2019-01" db="EMBL/GenBank/DDBJ databases">
        <title>Sequencing of cultivated peanut Arachis hypogaea provides insights into genome evolution and oil improvement.</title>
        <authorList>
            <person name="Chen X."/>
        </authorList>
    </citation>
    <scope>NUCLEOTIDE SEQUENCE [LARGE SCALE GENOMIC DNA]</scope>
    <source>
        <strain evidence="3">cv. Fuhuasheng</strain>
        <tissue evidence="2">Leaves</tissue>
    </source>
</reference>
<evidence type="ECO:0000259" key="1">
    <source>
        <dbReference type="Pfam" id="PF10536"/>
    </source>
</evidence>
<dbReference type="PANTHER" id="PTHR46033">
    <property type="entry name" value="PROTEIN MAIN-LIKE 2"/>
    <property type="match status" value="1"/>
</dbReference>
<feature type="domain" description="Aminotransferase-like plant mobile" evidence="1">
    <location>
        <begin position="3"/>
        <end position="67"/>
    </location>
</feature>
<organism evidence="2 3">
    <name type="scientific">Arachis hypogaea</name>
    <name type="common">Peanut</name>
    <dbReference type="NCBI Taxonomy" id="3818"/>
    <lineage>
        <taxon>Eukaryota</taxon>
        <taxon>Viridiplantae</taxon>
        <taxon>Streptophyta</taxon>
        <taxon>Embryophyta</taxon>
        <taxon>Tracheophyta</taxon>
        <taxon>Spermatophyta</taxon>
        <taxon>Magnoliopsida</taxon>
        <taxon>eudicotyledons</taxon>
        <taxon>Gunneridae</taxon>
        <taxon>Pentapetalae</taxon>
        <taxon>rosids</taxon>
        <taxon>fabids</taxon>
        <taxon>Fabales</taxon>
        <taxon>Fabaceae</taxon>
        <taxon>Papilionoideae</taxon>
        <taxon>50 kb inversion clade</taxon>
        <taxon>dalbergioids sensu lato</taxon>
        <taxon>Dalbergieae</taxon>
        <taxon>Pterocarpus clade</taxon>
        <taxon>Arachis</taxon>
    </lineage>
</organism>
<proteinExistence type="predicted"/>
<keyword evidence="3" id="KW-1185">Reference proteome</keyword>
<dbReference type="Proteomes" id="UP000289738">
    <property type="component" value="Chromosome B09"/>
</dbReference>
<name>A0A444XPV0_ARAHY</name>
<gene>
    <name evidence="2" type="ORF">Ahy_B09g097722</name>
</gene>
<dbReference type="InterPro" id="IPR019557">
    <property type="entry name" value="AminoTfrase-like_pln_mobile"/>
</dbReference>
<dbReference type="AlphaFoldDB" id="A0A444XPV0"/>
<dbReference type="EMBL" id="SDMP01000019">
    <property type="protein sequence ID" value="RYQ91721.1"/>
    <property type="molecule type" value="Genomic_DNA"/>
</dbReference>
<evidence type="ECO:0000313" key="2">
    <source>
        <dbReference type="EMBL" id="RYQ91721.1"/>
    </source>
</evidence>
<dbReference type="GO" id="GO:0010073">
    <property type="term" value="P:meristem maintenance"/>
    <property type="evidence" value="ECO:0007669"/>
    <property type="project" value="InterPro"/>
</dbReference>
<evidence type="ECO:0000313" key="3">
    <source>
        <dbReference type="Proteomes" id="UP000289738"/>
    </source>
</evidence>
<dbReference type="PANTHER" id="PTHR46033:SF8">
    <property type="entry name" value="PROTEIN MAINTENANCE OF MERISTEMS-LIKE"/>
    <property type="match status" value="1"/>
</dbReference>
<comment type="caution">
    <text evidence="2">The sequence shown here is derived from an EMBL/GenBank/DDBJ whole genome shotgun (WGS) entry which is preliminary data.</text>
</comment>